<dbReference type="GO" id="GO:0016020">
    <property type="term" value="C:membrane"/>
    <property type="evidence" value="ECO:0007669"/>
    <property type="project" value="TreeGrafter"/>
</dbReference>
<feature type="domain" description="Dynamin-type G" evidence="2">
    <location>
        <begin position="29"/>
        <end position="152"/>
    </location>
</feature>
<dbReference type="InterPro" id="IPR027417">
    <property type="entry name" value="P-loop_NTPase"/>
</dbReference>
<feature type="region of interest" description="Disordered" evidence="1">
    <location>
        <begin position="1"/>
        <end position="20"/>
    </location>
</feature>
<dbReference type="PANTHER" id="PTHR11566:SF169">
    <property type="entry name" value="DYNAMIN-LIKE PROTEIN C"/>
    <property type="match status" value="1"/>
</dbReference>
<dbReference type="EMBL" id="CM017704">
    <property type="protein sequence ID" value="TYG74261.1"/>
    <property type="molecule type" value="Genomic_DNA"/>
</dbReference>
<keyword evidence="4" id="KW-1185">Reference proteome</keyword>
<dbReference type="PRINTS" id="PR00195">
    <property type="entry name" value="DYNAMIN"/>
</dbReference>
<protein>
    <recommendedName>
        <fullName evidence="2">Dynamin-type G domain-containing protein</fullName>
    </recommendedName>
</protein>
<dbReference type="Gene3D" id="3.40.50.300">
    <property type="entry name" value="P-loop containing nucleotide triphosphate hydrolases"/>
    <property type="match status" value="1"/>
</dbReference>
<dbReference type="PROSITE" id="PS51718">
    <property type="entry name" value="G_DYNAMIN_2"/>
    <property type="match status" value="1"/>
</dbReference>
<sequence length="152" mass="16818">MTHSSPLSPSPSPSLSPTPSLSRFEAYNRLQAMAVAFGENQSDGKSSLLEALLGFRFNVREIEMGTQQPLLLQMVYYRSALEPRCRFQEEDSKEYGSPVVSASTIADVIKSTKTKTSVSPKPIVMRAKFAHCPNLTIIDTPGFDLKVACWFI</sequence>
<organism evidence="3 4">
    <name type="scientific">Gossypium darwinii</name>
    <name type="common">Darwin's cotton</name>
    <name type="synonym">Gossypium barbadense var. darwinii</name>
    <dbReference type="NCBI Taxonomy" id="34276"/>
    <lineage>
        <taxon>Eukaryota</taxon>
        <taxon>Viridiplantae</taxon>
        <taxon>Streptophyta</taxon>
        <taxon>Embryophyta</taxon>
        <taxon>Tracheophyta</taxon>
        <taxon>Spermatophyta</taxon>
        <taxon>Magnoliopsida</taxon>
        <taxon>eudicotyledons</taxon>
        <taxon>Gunneridae</taxon>
        <taxon>Pentapetalae</taxon>
        <taxon>rosids</taxon>
        <taxon>malvids</taxon>
        <taxon>Malvales</taxon>
        <taxon>Malvaceae</taxon>
        <taxon>Malvoideae</taxon>
        <taxon>Gossypium</taxon>
    </lineage>
</organism>
<dbReference type="AlphaFoldDB" id="A0A5D2CXN6"/>
<dbReference type="InterPro" id="IPR022812">
    <property type="entry name" value="Dynamin"/>
</dbReference>
<dbReference type="InterPro" id="IPR045063">
    <property type="entry name" value="Dynamin_N"/>
</dbReference>
<name>A0A5D2CXN6_GOSDA</name>
<evidence type="ECO:0000256" key="1">
    <source>
        <dbReference type="SAM" id="MobiDB-lite"/>
    </source>
</evidence>
<reference evidence="3 4" key="1">
    <citation type="submission" date="2019-06" db="EMBL/GenBank/DDBJ databases">
        <title>WGS assembly of Gossypium darwinii.</title>
        <authorList>
            <person name="Chen Z.J."/>
            <person name="Sreedasyam A."/>
            <person name="Ando A."/>
            <person name="Song Q."/>
            <person name="De L."/>
            <person name="Hulse-Kemp A."/>
            <person name="Ding M."/>
            <person name="Ye W."/>
            <person name="Kirkbride R."/>
            <person name="Jenkins J."/>
            <person name="Plott C."/>
            <person name="Lovell J."/>
            <person name="Lin Y.-M."/>
            <person name="Vaughn R."/>
            <person name="Liu B."/>
            <person name="Li W."/>
            <person name="Simpson S."/>
            <person name="Scheffler B."/>
            <person name="Saski C."/>
            <person name="Grover C."/>
            <person name="Hu G."/>
            <person name="Conover J."/>
            <person name="Carlson J."/>
            <person name="Shu S."/>
            <person name="Boston L."/>
            <person name="Williams M."/>
            <person name="Peterson D."/>
            <person name="Mcgee K."/>
            <person name="Jones D."/>
            <person name="Wendel J."/>
            <person name="Stelly D."/>
            <person name="Grimwood J."/>
            <person name="Schmutz J."/>
        </authorList>
    </citation>
    <scope>NUCLEOTIDE SEQUENCE [LARGE SCALE GENOMIC DNA]</scope>
    <source>
        <strain evidence="3">1808015.09</strain>
    </source>
</reference>
<dbReference type="GO" id="GO:0008017">
    <property type="term" value="F:microtubule binding"/>
    <property type="evidence" value="ECO:0007669"/>
    <property type="project" value="TreeGrafter"/>
</dbReference>
<dbReference type="GO" id="GO:0005874">
    <property type="term" value="C:microtubule"/>
    <property type="evidence" value="ECO:0007669"/>
    <property type="project" value="TreeGrafter"/>
</dbReference>
<evidence type="ECO:0000313" key="3">
    <source>
        <dbReference type="EMBL" id="TYG74261.1"/>
    </source>
</evidence>
<evidence type="ECO:0000259" key="2">
    <source>
        <dbReference type="PROSITE" id="PS51718"/>
    </source>
</evidence>
<dbReference type="SUPFAM" id="SSF52540">
    <property type="entry name" value="P-loop containing nucleoside triphosphate hydrolases"/>
    <property type="match status" value="1"/>
</dbReference>
<dbReference type="GO" id="GO:0005525">
    <property type="term" value="F:GTP binding"/>
    <property type="evidence" value="ECO:0007669"/>
    <property type="project" value="InterPro"/>
</dbReference>
<gene>
    <name evidence="3" type="ORF">ES288_D04G168100v1</name>
</gene>
<dbReference type="PANTHER" id="PTHR11566">
    <property type="entry name" value="DYNAMIN"/>
    <property type="match status" value="1"/>
</dbReference>
<evidence type="ECO:0000313" key="4">
    <source>
        <dbReference type="Proteomes" id="UP000323506"/>
    </source>
</evidence>
<dbReference type="Proteomes" id="UP000323506">
    <property type="component" value="Chromosome D04"/>
</dbReference>
<dbReference type="GO" id="GO:0003924">
    <property type="term" value="F:GTPase activity"/>
    <property type="evidence" value="ECO:0007669"/>
    <property type="project" value="TreeGrafter"/>
</dbReference>
<dbReference type="InterPro" id="IPR030381">
    <property type="entry name" value="G_DYNAMIN_dom"/>
</dbReference>
<dbReference type="Pfam" id="PF00350">
    <property type="entry name" value="Dynamin_N"/>
    <property type="match status" value="1"/>
</dbReference>
<accession>A0A5D2CXN6</accession>
<proteinExistence type="predicted"/>
<dbReference type="GO" id="GO:0005737">
    <property type="term" value="C:cytoplasm"/>
    <property type="evidence" value="ECO:0007669"/>
    <property type="project" value="TreeGrafter"/>
</dbReference>